<dbReference type="GO" id="GO:0022900">
    <property type="term" value="P:electron transport chain"/>
    <property type="evidence" value="ECO:0007669"/>
    <property type="project" value="InterPro"/>
</dbReference>
<dbReference type="PIRSF" id="PIRSF000027">
    <property type="entry name" value="Cytc_c_prime"/>
    <property type="match status" value="1"/>
</dbReference>
<dbReference type="InterPro" id="IPR012127">
    <property type="entry name" value="Cyt_c_prime"/>
</dbReference>
<dbReference type="RefSeq" id="WP_237090873.1">
    <property type="nucleotide sequence ID" value="NZ_CP116766.1"/>
</dbReference>
<dbReference type="GO" id="GO:0009055">
    <property type="term" value="F:electron transfer activity"/>
    <property type="evidence" value="ECO:0007669"/>
    <property type="project" value="InterPro"/>
</dbReference>
<evidence type="ECO:0000313" key="10">
    <source>
        <dbReference type="EMBL" id="WCL72405.1"/>
    </source>
</evidence>
<evidence type="ECO:0000256" key="5">
    <source>
        <dbReference type="ARBA" id="ARBA00023004"/>
    </source>
</evidence>
<evidence type="ECO:0000313" key="9">
    <source>
        <dbReference type="EMBL" id="MCF7528848.1"/>
    </source>
</evidence>
<evidence type="ECO:0000256" key="1">
    <source>
        <dbReference type="ARBA" id="ARBA00022448"/>
    </source>
</evidence>
<evidence type="ECO:0000256" key="7">
    <source>
        <dbReference type="PIRSR" id="PIRSR000027-2"/>
    </source>
</evidence>
<dbReference type="PROSITE" id="PS51257">
    <property type="entry name" value="PROKAR_LIPOPROTEIN"/>
    <property type="match status" value="1"/>
</dbReference>
<evidence type="ECO:0000313" key="12">
    <source>
        <dbReference type="Proteomes" id="UP001221268"/>
    </source>
</evidence>
<dbReference type="GO" id="GO:0020037">
    <property type="term" value="F:heme binding"/>
    <property type="evidence" value="ECO:0007669"/>
    <property type="project" value="InterPro"/>
</dbReference>
<keyword evidence="12" id="KW-1185">Reference proteome</keyword>
<evidence type="ECO:0000256" key="8">
    <source>
        <dbReference type="SAM" id="SignalP"/>
    </source>
</evidence>
<protein>
    <submittedName>
        <fullName evidence="9">Cytochrome c</fullName>
    </submittedName>
</protein>
<keyword evidence="3 6" id="KW-0479">Metal-binding</keyword>
<dbReference type="Pfam" id="PF01322">
    <property type="entry name" value="Cytochrom_C_2"/>
    <property type="match status" value="1"/>
</dbReference>
<dbReference type="InterPro" id="IPR015984">
    <property type="entry name" value="Cyt_c_prime_subgr"/>
</dbReference>
<dbReference type="InterPro" id="IPR002321">
    <property type="entry name" value="Cyt_c_II"/>
</dbReference>
<keyword evidence="2 7" id="KW-0349">Heme</keyword>
<name>A0AAW5AN23_9NEIS</name>
<feature type="binding site" description="axial binding residue" evidence="6">
    <location>
        <position position="142"/>
    </location>
    <ligand>
        <name>heme c</name>
        <dbReference type="ChEBI" id="CHEBI:61717"/>
    </ligand>
    <ligandPart>
        <name>Fe</name>
        <dbReference type="ChEBI" id="CHEBI:18248"/>
    </ligandPart>
</feature>
<proteinExistence type="predicted"/>
<organism evidence="9 11">
    <name type="scientific">Neisseria lisongii</name>
    <dbReference type="NCBI Taxonomy" id="2912188"/>
    <lineage>
        <taxon>Bacteria</taxon>
        <taxon>Pseudomonadati</taxon>
        <taxon>Pseudomonadota</taxon>
        <taxon>Betaproteobacteria</taxon>
        <taxon>Neisseriales</taxon>
        <taxon>Neisseriaceae</taxon>
        <taxon>Neisseria</taxon>
    </lineage>
</organism>
<comment type="PTM">
    <text evidence="7">Binds 1 heme group per subunit.</text>
</comment>
<dbReference type="Gene3D" id="1.20.120.10">
    <property type="entry name" value="Cytochrome c/b562"/>
    <property type="match status" value="1"/>
</dbReference>
<dbReference type="EMBL" id="CP116766">
    <property type="protein sequence ID" value="WCL72405.1"/>
    <property type="molecule type" value="Genomic_DNA"/>
</dbReference>
<feature type="binding site" description="covalent" evidence="7">
    <location>
        <position position="141"/>
    </location>
    <ligand>
        <name>heme c</name>
        <dbReference type="ChEBI" id="CHEBI:61717"/>
    </ligand>
</feature>
<sequence>MKTPILLSAALLLLAACGNSQPEQPKGPISEDRSAAFKSMMPDFMTMGKMVKGEETYEVEKFKQAAATFAANSKKPFDFFQTDPQGNGEALPAIWEKPADFTAAQQQFEAAVAKLSEAAQTADLQVIKAAYGEVGASCKSCHDSFRMPKQ</sequence>
<feature type="binding site" description="covalent" evidence="7">
    <location>
        <position position="138"/>
    </location>
    <ligand>
        <name>heme c</name>
        <dbReference type="ChEBI" id="CHEBI:61717"/>
    </ligand>
</feature>
<accession>A0AAW5AN23</accession>
<evidence type="ECO:0000256" key="6">
    <source>
        <dbReference type="PIRSR" id="PIRSR000027-1"/>
    </source>
</evidence>
<dbReference type="PROSITE" id="PS51009">
    <property type="entry name" value="CYTCII"/>
    <property type="match status" value="1"/>
</dbReference>
<dbReference type="EMBL" id="JAKKDL010000001">
    <property type="protein sequence ID" value="MCF7528848.1"/>
    <property type="molecule type" value="Genomic_DNA"/>
</dbReference>
<dbReference type="PRINTS" id="PR00608">
    <property type="entry name" value="CYTCHROMECII"/>
</dbReference>
<reference evidence="9" key="1">
    <citation type="submission" date="2022-01" db="EMBL/GenBank/DDBJ databases">
        <title>Neisseria sp. ZJ104.</title>
        <authorList>
            <person name="Yang C."/>
        </authorList>
    </citation>
    <scope>NUCLEOTIDE SEQUENCE</scope>
    <source>
        <strain evidence="9">ZJ104</strain>
    </source>
</reference>
<reference evidence="10 12" key="2">
    <citation type="submission" date="2023-01" db="EMBL/GenBank/DDBJ databases">
        <authorList>
            <person name="Yang C."/>
        </authorList>
    </citation>
    <scope>NUCLEOTIDE SEQUENCE [LARGE SCALE GENOMIC DNA]</scope>
    <source>
        <strain evidence="10 12">ZJ106</strain>
    </source>
</reference>
<feature type="chain" id="PRO_5043531837" evidence="8">
    <location>
        <begin position="23"/>
        <end position="150"/>
    </location>
</feature>
<dbReference type="SUPFAM" id="SSF47175">
    <property type="entry name" value="Cytochromes"/>
    <property type="match status" value="1"/>
</dbReference>
<gene>
    <name evidence="9" type="ORF">L4H06_01150</name>
    <name evidence="10" type="ORF">PJU73_02320</name>
</gene>
<evidence type="ECO:0000256" key="3">
    <source>
        <dbReference type="ARBA" id="ARBA00022723"/>
    </source>
</evidence>
<keyword evidence="4" id="KW-0249">Electron transport</keyword>
<evidence type="ECO:0000313" key="11">
    <source>
        <dbReference type="Proteomes" id="UP001201397"/>
    </source>
</evidence>
<dbReference type="GO" id="GO:0042597">
    <property type="term" value="C:periplasmic space"/>
    <property type="evidence" value="ECO:0007669"/>
    <property type="project" value="InterPro"/>
</dbReference>
<dbReference type="Proteomes" id="UP001201397">
    <property type="component" value="Unassembled WGS sequence"/>
</dbReference>
<dbReference type="InterPro" id="IPR010980">
    <property type="entry name" value="Cyt_c/b562"/>
</dbReference>
<dbReference type="GO" id="GO:0005506">
    <property type="term" value="F:iron ion binding"/>
    <property type="evidence" value="ECO:0007669"/>
    <property type="project" value="InterPro"/>
</dbReference>
<keyword evidence="5 6" id="KW-0408">Iron</keyword>
<evidence type="ECO:0000256" key="4">
    <source>
        <dbReference type="ARBA" id="ARBA00022982"/>
    </source>
</evidence>
<feature type="signal peptide" evidence="8">
    <location>
        <begin position="1"/>
        <end position="22"/>
    </location>
</feature>
<dbReference type="Proteomes" id="UP001221268">
    <property type="component" value="Chromosome"/>
</dbReference>
<evidence type="ECO:0000256" key="2">
    <source>
        <dbReference type="ARBA" id="ARBA00022617"/>
    </source>
</evidence>
<keyword evidence="8" id="KW-0732">Signal</keyword>
<keyword evidence="1" id="KW-0813">Transport</keyword>
<dbReference type="AlphaFoldDB" id="A0AAW5AN23"/>